<name>A0ACD0P0X8_9BASI</name>
<reference evidence="1 2" key="1">
    <citation type="journal article" date="2018" name="Mol. Biol. Evol.">
        <title>Broad Genomic Sampling Reveals a Smut Pathogenic Ancestry of the Fungal Clade Ustilaginomycotina.</title>
        <authorList>
            <person name="Kijpornyongpan T."/>
            <person name="Mondo S.J."/>
            <person name="Barry K."/>
            <person name="Sandor L."/>
            <person name="Lee J."/>
            <person name="Lipzen A."/>
            <person name="Pangilinan J."/>
            <person name="LaButti K."/>
            <person name="Hainaut M."/>
            <person name="Henrissat B."/>
            <person name="Grigoriev I.V."/>
            <person name="Spatafora J.W."/>
            <person name="Aime M.C."/>
        </authorList>
    </citation>
    <scope>NUCLEOTIDE SEQUENCE [LARGE SCALE GENOMIC DNA]</scope>
    <source>
        <strain evidence="1 2">SA 807</strain>
    </source>
</reference>
<protein>
    <submittedName>
        <fullName evidence="1">Uncharacterized protein</fullName>
    </submittedName>
</protein>
<proteinExistence type="predicted"/>
<dbReference type="Proteomes" id="UP000245626">
    <property type="component" value="Unassembled WGS sequence"/>
</dbReference>
<evidence type="ECO:0000313" key="2">
    <source>
        <dbReference type="Proteomes" id="UP000245626"/>
    </source>
</evidence>
<keyword evidence="2" id="KW-1185">Reference proteome</keyword>
<gene>
    <name evidence="1" type="ORF">IE53DRAFT_304950</name>
</gene>
<dbReference type="EMBL" id="KZ819827">
    <property type="protein sequence ID" value="PWN51645.1"/>
    <property type="molecule type" value="Genomic_DNA"/>
</dbReference>
<evidence type="ECO:0000313" key="1">
    <source>
        <dbReference type="EMBL" id="PWN51645.1"/>
    </source>
</evidence>
<feature type="non-terminal residue" evidence="1">
    <location>
        <position position="253"/>
    </location>
</feature>
<sequence length="253" mass="28909">QYRVYINSKQRFTVAEISATARARELVLDVIEKEQVPQDESKGGWVVFDCSSELGIERPLREYEIVSEVAETRANVATDHFLLKRTELSPYLGIRSLPTSSPVLAGWVYVQERNKRKWNKRWLELREHALFHAKSDKGKDEVQVCHMSSFDVYLVADASKIKAPKVHCFAVRSQDRIEMFEKPDQDYVHFFSLSDPAAHRDWVRAIMNAKTYMMRQEKAYLFKSLGGGREGEAEGTTTGGGGGSLSRKSTTRR</sequence>
<organism evidence="1 2">
    <name type="scientific">Violaceomyces palustris</name>
    <dbReference type="NCBI Taxonomy" id="1673888"/>
    <lineage>
        <taxon>Eukaryota</taxon>
        <taxon>Fungi</taxon>
        <taxon>Dikarya</taxon>
        <taxon>Basidiomycota</taxon>
        <taxon>Ustilaginomycotina</taxon>
        <taxon>Ustilaginomycetes</taxon>
        <taxon>Violaceomycetales</taxon>
        <taxon>Violaceomycetaceae</taxon>
        <taxon>Violaceomyces</taxon>
    </lineage>
</organism>
<accession>A0ACD0P0X8</accession>
<feature type="non-terminal residue" evidence="1">
    <location>
        <position position="1"/>
    </location>
</feature>